<accession>A0A845AS75</accession>
<dbReference type="InterPro" id="IPR004919">
    <property type="entry name" value="GmrSD_N"/>
</dbReference>
<dbReference type="Pfam" id="PF03235">
    <property type="entry name" value="GmrSD_N"/>
    <property type="match status" value="1"/>
</dbReference>
<feature type="domain" description="GmrSD restriction endonucleases C-terminal" evidence="2">
    <location>
        <begin position="430"/>
        <end position="591"/>
    </location>
</feature>
<reference evidence="3 4" key="1">
    <citation type="submission" date="2019-12" db="EMBL/GenBank/DDBJ databases">
        <title>Genomic-based taxomic classification of the family Erythrobacteraceae.</title>
        <authorList>
            <person name="Xu L."/>
        </authorList>
    </citation>
    <scope>NUCLEOTIDE SEQUENCE [LARGE SCALE GENOMIC DNA]</scope>
    <source>
        <strain evidence="3 4">KEMB 9005-328</strain>
    </source>
</reference>
<name>A0A845AS75_9SPHN</name>
<dbReference type="PANTHER" id="PTHR35149:SF2">
    <property type="entry name" value="DUF262 DOMAIN-CONTAINING PROTEIN"/>
    <property type="match status" value="1"/>
</dbReference>
<comment type="caution">
    <text evidence="3">The sequence shown here is derived from an EMBL/GenBank/DDBJ whole genome shotgun (WGS) entry which is preliminary data.</text>
</comment>
<evidence type="ECO:0000313" key="3">
    <source>
        <dbReference type="EMBL" id="MXP29738.1"/>
    </source>
</evidence>
<keyword evidence="4" id="KW-1185">Reference proteome</keyword>
<dbReference type="OrthoDB" id="9798761at2"/>
<gene>
    <name evidence="3" type="ORF">GRI58_13065</name>
</gene>
<organism evidence="3 4">
    <name type="scientific">Qipengyuania algicida</name>
    <dbReference type="NCBI Taxonomy" id="1836209"/>
    <lineage>
        <taxon>Bacteria</taxon>
        <taxon>Pseudomonadati</taxon>
        <taxon>Pseudomonadota</taxon>
        <taxon>Alphaproteobacteria</taxon>
        <taxon>Sphingomonadales</taxon>
        <taxon>Erythrobacteraceae</taxon>
        <taxon>Qipengyuania</taxon>
    </lineage>
</organism>
<dbReference type="AlphaFoldDB" id="A0A845AS75"/>
<dbReference type="EMBL" id="WTYA01000011">
    <property type="protein sequence ID" value="MXP29738.1"/>
    <property type="molecule type" value="Genomic_DNA"/>
</dbReference>
<proteinExistence type="predicted"/>
<dbReference type="InterPro" id="IPR011089">
    <property type="entry name" value="GmrSD_C"/>
</dbReference>
<protein>
    <submittedName>
        <fullName evidence="3">DUF262 domain-containing protein</fullName>
    </submittedName>
</protein>
<evidence type="ECO:0000259" key="2">
    <source>
        <dbReference type="Pfam" id="PF07510"/>
    </source>
</evidence>
<evidence type="ECO:0000313" key="4">
    <source>
        <dbReference type="Proteomes" id="UP000439780"/>
    </source>
</evidence>
<dbReference type="Pfam" id="PF07510">
    <property type="entry name" value="GmrSD_C"/>
    <property type="match status" value="1"/>
</dbReference>
<dbReference type="Proteomes" id="UP000439780">
    <property type="component" value="Unassembled WGS sequence"/>
</dbReference>
<dbReference type="PANTHER" id="PTHR35149">
    <property type="entry name" value="SLL5132 PROTEIN"/>
    <property type="match status" value="1"/>
</dbReference>
<feature type="domain" description="GmrSD restriction endonucleases N-terminal" evidence="1">
    <location>
        <begin position="15"/>
        <end position="241"/>
    </location>
</feature>
<sequence>MTEQSIDSEDMTLKRLFQDFYRVPDYQREYVWGETNPKGEGGEEVEQFLNDIFNEYDNATKSDAPEYFIGTIVVCRGRDDVFELIDGQQRTTTSYLTLCAIRDAIEELEETVPEELKSQIAASTVDWQGESVERYRLDLQYEDSGDILKEIADGKALEAVTDGTRSIRNISNAYQTVREFLKVTLEDDPAAIRRFHGYLTNKVKIIRIETPTIAKALKIFETINDRGVGLDAMDLLKNLLFMNTKESDFQKLKDIWKKLTDEIYTAREKPLRFLRYYLLATYNVDNKLREDDIYDWFQKNEKQTGHAANPIQFASGLLKGAEAYRHFVHDEDTAGNHVRALANTRLLGGQTIKQHFIVLLAGRHLDRESFADLCREIENTMCVWLITGKTAKEYERTIVRVARDIRSISGDELEEFLQSNLAPERAKLRKDFKETLEEIGFWDLRRFRLRYLVGKMTQYVDLEAYGESEGRNSLAEYVGGNNDIEHILATDPSKKAAEEFGEGAGDWEIDSLLGNLVLLERSINRSIGNEPYSEKKSKYQQSKFLLTKCVPDADAAKIGTSDMITKAAKRLPSFDTWDHEQILARQKFLAKLALEIWQVPEKA</sequence>
<evidence type="ECO:0000259" key="1">
    <source>
        <dbReference type="Pfam" id="PF03235"/>
    </source>
</evidence>